<keyword evidence="3" id="KW-0677">Repeat</keyword>
<dbReference type="Proteomes" id="UP000008022">
    <property type="component" value="Unassembled WGS sequence"/>
</dbReference>
<evidence type="ECO:0000259" key="9">
    <source>
        <dbReference type="Pfam" id="PF00931"/>
    </source>
</evidence>
<feature type="coiled-coil region" evidence="7">
    <location>
        <begin position="17"/>
        <end position="51"/>
    </location>
</feature>
<feature type="domain" description="NB-ARC" evidence="9">
    <location>
        <begin position="192"/>
        <end position="348"/>
    </location>
</feature>
<feature type="domain" description="Disease resistance protein winged helix" evidence="11">
    <location>
        <begin position="1712"/>
        <end position="1782"/>
    </location>
</feature>
<name>A0A0E0QF13_ORYRU</name>
<comment type="similarity">
    <text evidence="1">Belongs to the disease resistance NB-LRR family.</text>
</comment>
<dbReference type="PRINTS" id="PR00364">
    <property type="entry name" value="DISEASERSIST"/>
</dbReference>
<organism evidence="13 14">
    <name type="scientific">Oryza rufipogon</name>
    <name type="common">Brownbeard rice</name>
    <name type="synonym">Asian wild rice</name>
    <dbReference type="NCBI Taxonomy" id="4529"/>
    <lineage>
        <taxon>Eukaryota</taxon>
        <taxon>Viridiplantae</taxon>
        <taxon>Streptophyta</taxon>
        <taxon>Embryophyta</taxon>
        <taxon>Tracheophyta</taxon>
        <taxon>Spermatophyta</taxon>
        <taxon>Magnoliopsida</taxon>
        <taxon>Liliopsida</taxon>
        <taxon>Poales</taxon>
        <taxon>Poaceae</taxon>
        <taxon>BOP clade</taxon>
        <taxon>Oryzoideae</taxon>
        <taxon>Oryzeae</taxon>
        <taxon>Oryzinae</taxon>
        <taxon>Oryza</taxon>
    </lineage>
</organism>
<evidence type="ECO:0000256" key="1">
    <source>
        <dbReference type="ARBA" id="ARBA00008894"/>
    </source>
</evidence>
<dbReference type="InterPro" id="IPR041118">
    <property type="entry name" value="Rx_N"/>
</dbReference>
<dbReference type="Gramene" id="ORUFI08G05130.1">
    <property type="protein sequence ID" value="ORUFI08G05130.1"/>
    <property type="gene ID" value="ORUFI08G05130"/>
</dbReference>
<dbReference type="CDD" id="cd14798">
    <property type="entry name" value="RX-CC_like"/>
    <property type="match status" value="2"/>
</dbReference>
<feature type="domain" description="Disease resistance N-terminal" evidence="10">
    <location>
        <begin position="12"/>
        <end position="99"/>
    </location>
</feature>
<dbReference type="InterPro" id="IPR036388">
    <property type="entry name" value="WH-like_DNA-bd_sf"/>
</dbReference>
<dbReference type="SUPFAM" id="SSF52058">
    <property type="entry name" value="L domain-like"/>
    <property type="match status" value="1"/>
</dbReference>
<dbReference type="FunFam" id="1.10.10.10:FF:000322">
    <property type="entry name" value="Probable disease resistance protein At1g63360"/>
    <property type="match status" value="2"/>
</dbReference>
<dbReference type="InterPro" id="IPR042197">
    <property type="entry name" value="Apaf_helical"/>
</dbReference>
<feature type="domain" description="Disease resistance protein winged helix" evidence="11">
    <location>
        <begin position="436"/>
        <end position="505"/>
    </location>
</feature>
<keyword evidence="6 7" id="KW-0175">Coiled coil</keyword>
<dbReference type="Gene3D" id="1.10.10.10">
    <property type="entry name" value="Winged helix-like DNA-binding domain superfamily/Winged helix DNA-binding domain"/>
    <property type="match status" value="2"/>
</dbReference>
<dbReference type="GO" id="GO:0042742">
    <property type="term" value="P:defense response to bacterium"/>
    <property type="evidence" value="ECO:0007669"/>
    <property type="project" value="UniProtKB-ARBA"/>
</dbReference>
<evidence type="ECO:0000259" key="11">
    <source>
        <dbReference type="Pfam" id="PF23559"/>
    </source>
</evidence>
<evidence type="ECO:0000259" key="10">
    <source>
        <dbReference type="Pfam" id="PF18052"/>
    </source>
</evidence>
<feature type="domain" description="NB-ARC" evidence="9">
    <location>
        <begin position="1555"/>
        <end position="1624"/>
    </location>
</feature>
<keyword evidence="5" id="KW-0611">Plant defense</keyword>
<dbReference type="EnsemblPlants" id="ORUFI08G05130.1">
    <property type="protein sequence ID" value="ORUFI08G05130.1"/>
    <property type="gene ID" value="ORUFI08G05130"/>
</dbReference>
<dbReference type="InterPro" id="IPR032675">
    <property type="entry name" value="LRR_dom_sf"/>
</dbReference>
<feature type="domain" description="NB-ARC" evidence="9">
    <location>
        <begin position="1324"/>
        <end position="1422"/>
    </location>
</feature>
<dbReference type="Pfam" id="PF23598">
    <property type="entry name" value="LRR_14"/>
    <property type="match status" value="2"/>
</dbReference>
<dbReference type="InterPro" id="IPR027417">
    <property type="entry name" value="P-loop_NTPase"/>
</dbReference>
<dbReference type="Gene3D" id="3.80.10.10">
    <property type="entry name" value="Ribonuclease Inhibitor"/>
    <property type="match status" value="2"/>
</dbReference>
<evidence type="ECO:0000313" key="13">
    <source>
        <dbReference type="EnsemblPlants" id="ORUFI08G05130.1"/>
    </source>
</evidence>
<evidence type="ECO:0000256" key="5">
    <source>
        <dbReference type="ARBA" id="ARBA00022821"/>
    </source>
</evidence>
<dbReference type="InterPro" id="IPR044974">
    <property type="entry name" value="Disease_R_plants"/>
</dbReference>
<dbReference type="SUPFAM" id="SSF52540">
    <property type="entry name" value="P-loop containing nucleoside triphosphate hydrolases"/>
    <property type="match status" value="3"/>
</dbReference>
<feature type="domain" description="Disease resistance N-terminal" evidence="10">
    <location>
        <begin position="1161"/>
        <end position="1252"/>
    </location>
</feature>
<evidence type="ECO:0000313" key="14">
    <source>
        <dbReference type="Proteomes" id="UP000008022"/>
    </source>
</evidence>
<proteinExistence type="inferred from homology"/>
<evidence type="ECO:0000256" key="6">
    <source>
        <dbReference type="ARBA" id="ARBA00023054"/>
    </source>
</evidence>
<evidence type="ECO:0000256" key="4">
    <source>
        <dbReference type="ARBA" id="ARBA00022741"/>
    </source>
</evidence>
<keyword evidence="2" id="KW-0433">Leucine-rich repeat</keyword>
<evidence type="ECO:0000256" key="7">
    <source>
        <dbReference type="SAM" id="Coils"/>
    </source>
</evidence>
<evidence type="ECO:0008006" key="15">
    <source>
        <dbReference type="Google" id="ProtNLM"/>
    </source>
</evidence>
<protein>
    <recommendedName>
        <fullName evidence="15">Disease resistance protein RPM1</fullName>
    </recommendedName>
</protein>
<accession>A0A0E0QF13</accession>
<dbReference type="Gene3D" id="1.10.8.430">
    <property type="entry name" value="Helical domain of apoptotic protease-activating factors"/>
    <property type="match status" value="2"/>
</dbReference>
<dbReference type="Pfam" id="PF18052">
    <property type="entry name" value="Rx_N"/>
    <property type="match status" value="2"/>
</dbReference>
<dbReference type="STRING" id="4529.A0A0E0QF13"/>
<dbReference type="PANTHER" id="PTHR23155">
    <property type="entry name" value="DISEASE RESISTANCE PROTEIN RP"/>
    <property type="match status" value="1"/>
</dbReference>
<dbReference type="GO" id="GO:0002758">
    <property type="term" value="P:innate immune response-activating signaling pathway"/>
    <property type="evidence" value="ECO:0007669"/>
    <property type="project" value="UniProtKB-ARBA"/>
</dbReference>
<sequence length="2339" mass="265825">MVGALASASTGVMNSVIAKLSKLLEDEYAKLKGVQQQIAFLRDELRAMNATLRVLADVEEDLDPPVKRWRDKVRELTFDIDDCIDSFEVRVISHQQERGEGLIKGIIRKLKKLRARHEIANQIEALKAHVVEESKRHKRYDLLKPWSSSSATFTIDPRLPALYEEVDKLVGIKGPREHIIEWLTNKRSDRSREDLKVVSIVGCGGLGKTTLANQVFKEIRHQFDCSAFVSVSRNPDIKKILRDMLKEVNSLDNTQPWSPNDDERQLVNKLRDTLQDKRYLVVIDDVWATEAWETIKLALLSNNCDSRIITTTRNTAVASKCSYHGGYVYHMEPLSFVDSKRLFFKRAFGSENLYYPHLEEVSNGIIKKCGGLPLAVITISSLLADQYAKDEWVRVLAAIGSALAKDPNAGNMRRILSFSYYDLPYHVRTCLLYLSLFPEDHKINKQRLINRWIAEGLIHEEEGSAYKTGEHYFHELINRSLIQPVDVQYGKPVACRVHDIILDFITCKAAEENFTTLLDTTEFKPIPIDEPRRVYFQNNRKENVIMATNLSLKNVRSLTIFGYFVKTPSLLDFKVLRVLDLKDCRKLQNHHLTGIEMLLHLKYLSLGSRYITELPKKLGELRYLETLDIRETMIKSLPSAITTFQRLVRLLINHDTTFPDGIGRMQSLEELQTFDIFTYSSRNSLQEFGQLTKLRKLRVTWNLDNSLEDHRTTIEGSMKHLLSLCDLHYLLIWNDCPGLSLDSWCPVTLSSLREFQIEYGSIANVPKWMNMLACLTELDLTLCSTKQEDIDILGEIPALLVLRLTTSHGTNGRIFISSYNAFRCLKYFFLHINMCGTLLEFEEGSMPKLQHLMIKFNAHRWKCLNGASDLGIRHLSNLTMAEVIIGTDYSHGCYNPEEELMKSSTNFAASLIQSAVETLPNRPVLRFQLQREACIQFEERSVNYEIEVNLGEVRDVGKVDQGETRVGSTKEPLYTIFEVIRRFNFSQSQTAFNMTEKEMIQPFCVLDPILCGGRDGRGRALRARVVKTALSNYPKEINIGLGGPTGRQLSILGLAAAAPAGAEEKRLARHHLVSSSVQADGPTMGMVAAPRSRRRAAAAPTGAEEERRRLELKRSGRREWRIGGTTSRQWRSGGACGKRAHITHTHQRTMEAAIVSVSTGVMKPLLSKLSKQLEEEYTKLKGVRVHKKIMFIRDELSTMRAALQMLADSEELNPRMKDWRDKVRELAYDMEDCIDAFTSRVDHNNDGSTGFKEFFHKFKKLKARHKIANEIEELKTRVMEVSERHKRYDFVNQELTKSSSFAIDPRLHALYVEVDRLVGIEGPTKHIIDKLITNEDEDSYRQLKVVSIVGFGGLGKTTLANQVYHALRSQFLCSAFISVSRKPNLEKVLRKIAQGVTLPTGKIPDGDIHQLVDKLRTYIQDKSHPLIRRYGYDDEEDEGPSQTVLRTFIDLEMLMIEEQRLDLSLNSTDLKRKKKNEQINLCFAVGCCYWESNVLDRNDHAGADLLNLAGGVEDEVEGAKGEHGGGGEGGGIHEGLVHDPNTQSVASPKSQRCLYFIVIDDLWGTEEWKSIRLALFNNKCGSRIITTTRNAAVASFSCCDGGYVYLMEPLNFADSKRLFLKRAFGSEELLYPHLEEVFHGILEKCGGLPLAINTISSLLVDQHAKEEWDRMLTAIGSALAKNPDVENMTKILSLSYLDLPHHLRTCLLYLSVFPEDYVIDKQQLINRWIAEEFIHEEQGRSTYEVGERYFLDLIDRSLIQPVDVKYGQVEACRVHDIILDFIACKAAEENFVTSLDTADFGQVSDRRVRRLSVMNISEDHATISASQIDLSHIRSLTLFARFMQTPLVDLPAIRVLDLEECENMGDNHPILANVETLLHLKYLRIGMLCPITELPRNIGELRHLETLDMRFACQVKELPSTITRLQRLARLYVHHNTRLPDGVIGKIQNLEELEEFGVVSCEKGKSLQEFGQLPKLRTLKVRCSSTTDDLEGRKRAEDLWNYIGTLISSCNLHHLCILHRQDDPDHLPMSLESWCPPSDNCSLRKLHITHYYISKLPSWMGSLANLKELLLYFYRMRPEDVDILEAIPSLVLLRVRTLYSSNGRITFRGNKGFRCLKYFSLDIDLCGTELEFEAGAMPKIEHLKINFPVHSWTASVNGASDFGIQHLSTLTEVEVGLGCFFIPDTRRMYHPTTEDTDDSPMEDDGEANVVKCFESRIKSAVEALPNRPTCKFNLNTAIVPCPSKKNNGECFEYKRKHPSFPVGSVKAVRDNRWLALTFVDRLLSSLASYPACGIASESQRAMAAMHVDASTGVMNTLLPKLSKLLEEYTNIKGAARNQA</sequence>
<keyword evidence="4" id="KW-0547">Nucleotide-binding</keyword>
<dbReference type="InterPro" id="IPR002182">
    <property type="entry name" value="NB-ARC"/>
</dbReference>
<evidence type="ECO:0000256" key="8">
    <source>
        <dbReference type="SAM" id="MobiDB-lite"/>
    </source>
</evidence>
<dbReference type="Pfam" id="PF00931">
    <property type="entry name" value="NB-ARC"/>
    <property type="match status" value="3"/>
</dbReference>
<dbReference type="InterPro" id="IPR055414">
    <property type="entry name" value="LRR_R13L4/SHOC2-like"/>
</dbReference>
<dbReference type="InterPro" id="IPR058922">
    <property type="entry name" value="WHD_DRP"/>
</dbReference>
<feature type="domain" description="Disease resistance R13L4/SHOC-2-like LRR" evidence="12">
    <location>
        <begin position="1832"/>
        <end position="2179"/>
    </location>
</feature>
<reference evidence="14" key="1">
    <citation type="submission" date="2013-06" db="EMBL/GenBank/DDBJ databases">
        <authorList>
            <person name="Zhao Q."/>
        </authorList>
    </citation>
    <scope>NUCLEOTIDE SEQUENCE</scope>
    <source>
        <strain evidence="14">cv. W1943</strain>
    </source>
</reference>
<evidence type="ECO:0000256" key="3">
    <source>
        <dbReference type="ARBA" id="ARBA00022737"/>
    </source>
</evidence>
<dbReference type="GO" id="GO:0043531">
    <property type="term" value="F:ADP binding"/>
    <property type="evidence" value="ECO:0007669"/>
    <property type="project" value="InterPro"/>
</dbReference>
<feature type="domain" description="Disease resistance R13L4/SHOC-2-like LRR" evidence="12">
    <location>
        <begin position="555"/>
        <end position="924"/>
    </location>
</feature>
<reference evidence="13" key="2">
    <citation type="submission" date="2015-06" db="UniProtKB">
        <authorList>
            <consortium name="EnsemblPlants"/>
        </authorList>
    </citation>
    <scope>IDENTIFICATION</scope>
</reference>
<feature type="region of interest" description="Disordered" evidence="8">
    <location>
        <begin position="1080"/>
        <end position="1111"/>
    </location>
</feature>
<dbReference type="PANTHER" id="PTHR23155:SF1028">
    <property type="entry name" value="OS08G0174800 PROTEIN"/>
    <property type="match status" value="1"/>
</dbReference>
<keyword evidence="14" id="KW-1185">Reference proteome</keyword>
<dbReference type="SUPFAM" id="SSF52047">
    <property type="entry name" value="RNI-like"/>
    <property type="match status" value="1"/>
</dbReference>
<dbReference type="FunFam" id="3.40.50.300:FF:001091">
    <property type="entry name" value="Probable disease resistance protein At1g61300"/>
    <property type="match status" value="1"/>
</dbReference>
<dbReference type="Gene3D" id="3.40.50.300">
    <property type="entry name" value="P-loop containing nucleotide triphosphate hydrolases"/>
    <property type="match status" value="3"/>
</dbReference>
<dbReference type="InterPro" id="IPR038005">
    <property type="entry name" value="RX-like_CC"/>
</dbReference>
<evidence type="ECO:0000259" key="12">
    <source>
        <dbReference type="Pfam" id="PF23598"/>
    </source>
</evidence>
<evidence type="ECO:0000256" key="2">
    <source>
        <dbReference type="ARBA" id="ARBA00022614"/>
    </source>
</evidence>
<dbReference type="GO" id="GO:0009626">
    <property type="term" value="P:plant-type hypersensitive response"/>
    <property type="evidence" value="ECO:0007669"/>
    <property type="project" value="UniProtKB-ARBA"/>
</dbReference>
<dbReference type="Pfam" id="PF23559">
    <property type="entry name" value="WHD_DRP"/>
    <property type="match status" value="2"/>
</dbReference>
<dbReference type="eggNOG" id="KOG4658">
    <property type="taxonomic scope" value="Eukaryota"/>
</dbReference>
<dbReference type="Gene3D" id="1.20.5.4130">
    <property type="match status" value="2"/>
</dbReference>